<evidence type="ECO:0000313" key="2">
    <source>
        <dbReference type="EMBL" id="PSS09005.1"/>
    </source>
</evidence>
<protein>
    <submittedName>
        <fullName evidence="2">Uncharacterized protein</fullName>
    </submittedName>
</protein>
<sequence>MSQSCVSPCILFIPLSLIQLGDEPTTTSARIRVKSWRMSSATPSHVRIHLRLNPYQMGRNPRHIWIRDNDPASVIMSTEHKSSGAMRRAEECIGTLPHVSRKTLIPKPSPRATYLQPAVSRGNIDTRTLLISSESGQAYGVRSPLGVSQLPTPPAQSHEQLYGSLPNSRPAMGTWCCEYVEQANATHTRKSPQWGLFWWDILFYPGNYMGFCGMVECLRTILTDLAMARTQGS</sequence>
<feature type="signal peptide" evidence="1">
    <location>
        <begin position="1"/>
        <end position="20"/>
    </location>
</feature>
<dbReference type="AlphaFoldDB" id="A0A2T3ARK7"/>
<name>A0A2T3ARK7_AMORE</name>
<organism evidence="2 3">
    <name type="scientific">Amorphotheca resinae ATCC 22711</name>
    <dbReference type="NCBI Taxonomy" id="857342"/>
    <lineage>
        <taxon>Eukaryota</taxon>
        <taxon>Fungi</taxon>
        <taxon>Dikarya</taxon>
        <taxon>Ascomycota</taxon>
        <taxon>Pezizomycotina</taxon>
        <taxon>Leotiomycetes</taxon>
        <taxon>Helotiales</taxon>
        <taxon>Amorphothecaceae</taxon>
        <taxon>Amorphotheca</taxon>
    </lineage>
</organism>
<keyword evidence="3" id="KW-1185">Reference proteome</keyword>
<dbReference type="GeneID" id="36572764"/>
<reference evidence="2 3" key="1">
    <citation type="journal article" date="2018" name="New Phytol.">
        <title>Comparative genomics and transcriptomics depict ericoid mycorrhizal fungi as versatile saprotrophs and plant mutualists.</title>
        <authorList>
            <person name="Martino E."/>
            <person name="Morin E."/>
            <person name="Grelet G.A."/>
            <person name="Kuo A."/>
            <person name="Kohler A."/>
            <person name="Daghino S."/>
            <person name="Barry K.W."/>
            <person name="Cichocki N."/>
            <person name="Clum A."/>
            <person name="Dockter R.B."/>
            <person name="Hainaut M."/>
            <person name="Kuo R.C."/>
            <person name="LaButti K."/>
            <person name="Lindahl B.D."/>
            <person name="Lindquist E.A."/>
            <person name="Lipzen A."/>
            <person name="Khouja H.R."/>
            <person name="Magnuson J."/>
            <person name="Murat C."/>
            <person name="Ohm R.A."/>
            <person name="Singer S.W."/>
            <person name="Spatafora J.W."/>
            <person name="Wang M."/>
            <person name="Veneault-Fourrey C."/>
            <person name="Henrissat B."/>
            <person name="Grigoriev I.V."/>
            <person name="Martin F.M."/>
            <person name="Perotto S."/>
        </authorList>
    </citation>
    <scope>NUCLEOTIDE SEQUENCE [LARGE SCALE GENOMIC DNA]</scope>
    <source>
        <strain evidence="2 3">ATCC 22711</strain>
    </source>
</reference>
<accession>A0A2T3ARK7</accession>
<feature type="chain" id="PRO_5015566672" evidence="1">
    <location>
        <begin position="21"/>
        <end position="233"/>
    </location>
</feature>
<dbReference type="Proteomes" id="UP000241818">
    <property type="component" value="Unassembled WGS sequence"/>
</dbReference>
<dbReference type="EMBL" id="KZ679017">
    <property type="protein sequence ID" value="PSS09005.1"/>
    <property type="molecule type" value="Genomic_DNA"/>
</dbReference>
<gene>
    <name evidence="2" type="ORF">M430DRAFT_22377</name>
</gene>
<dbReference type="InParanoid" id="A0A2T3ARK7"/>
<proteinExistence type="predicted"/>
<evidence type="ECO:0000256" key="1">
    <source>
        <dbReference type="SAM" id="SignalP"/>
    </source>
</evidence>
<dbReference type="RefSeq" id="XP_024717303.1">
    <property type="nucleotide sequence ID" value="XM_024864683.1"/>
</dbReference>
<keyword evidence="1" id="KW-0732">Signal</keyword>
<evidence type="ECO:0000313" key="3">
    <source>
        <dbReference type="Proteomes" id="UP000241818"/>
    </source>
</evidence>